<dbReference type="Pfam" id="PF07973">
    <property type="entry name" value="tRNA_SAD"/>
    <property type="match status" value="1"/>
</dbReference>
<dbReference type="STRING" id="70448.A0A096P808"/>
<dbReference type="PANTHER" id="PTHR43462:SF2">
    <property type="entry name" value="THREONYL AND ALANYL TRNA SYNTHETASE SECOND ADDITIONAL DOMAIN-CONTAINING PROTEIN"/>
    <property type="match status" value="1"/>
</dbReference>
<dbReference type="InterPro" id="IPR012947">
    <property type="entry name" value="tRNA_SAD"/>
</dbReference>
<dbReference type="InterPro" id="IPR051335">
    <property type="entry name" value="Alanyl-tRNA_Editing_Enzymes"/>
</dbReference>
<dbReference type="AlphaFoldDB" id="A0A096P808"/>
<keyword evidence="5" id="KW-1185">Reference proteome</keyword>
<feature type="domain" description="Threonyl/alanyl tRNA synthetase SAD" evidence="3">
    <location>
        <begin position="210"/>
        <end position="253"/>
    </location>
</feature>
<dbReference type="FunCoup" id="A0A096P808">
    <property type="interactions" value="7"/>
</dbReference>
<dbReference type="Gene3D" id="2.40.30.130">
    <property type="match status" value="1"/>
</dbReference>
<dbReference type="PANTHER" id="PTHR43462">
    <property type="entry name" value="ALANYL-TRNA EDITING PROTEIN"/>
    <property type="match status" value="1"/>
</dbReference>
<dbReference type="GeneID" id="34946325"/>
<evidence type="ECO:0000259" key="3">
    <source>
        <dbReference type="SMART" id="SM00863"/>
    </source>
</evidence>
<dbReference type="GO" id="GO:0043039">
    <property type="term" value="P:tRNA aminoacylation"/>
    <property type="evidence" value="ECO:0007669"/>
    <property type="project" value="InterPro"/>
</dbReference>
<organism evidence="4 5">
    <name type="scientific">Ostreococcus tauri</name>
    <name type="common">Marine green alga</name>
    <dbReference type="NCBI Taxonomy" id="70448"/>
    <lineage>
        <taxon>Eukaryota</taxon>
        <taxon>Viridiplantae</taxon>
        <taxon>Chlorophyta</taxon>
        <taxon>Mamiellophyceae</taxon>
        <taxon>Mamiellales</taxon>
        <taxon>Bathycoccaceae</taxon>
        <taxon>Ostreococcus</taxon>
    </lineage>
</organism>
<dbReference type="KEGG" id="ota:OT_ostta13g00900"/>
<dbReference type="RefSeq" id="XP_022840180.1">
    <property type="nucleotide sequence ID" value="XM_022982679.1"/>
</dbReference>
<name>A0A096P808_OSTTA</name>
<dbReference type="EMBL" id="CAID01000013">
    <property type="protein sequence ID" value="CEG00064.1"/>
    <property type="molecule type" value="Genomic_DNA"/>
</dbReference>
<dbReference type="InterPro" id="IPR018163">
    <property type="entry name" value="Thr/Ala-tRNA-synth_IIc_edit"/>
</dbReference>
<sequence>MPAITDLACTRDTYAFEKRGCRVLEVTADDDGKTTCVVLDATIAYPQGGGQPCDFGRITGERGWRLDYDSVTIRRDDGAVEHRGTASGDVRVGDGCDVTVDEERRRLHARIHSAGHALDVAMLRLGIDGKTLEPTKGQHGATEAYVEYKGKLDETHAYGDKEKLMRALESEMANIIAEGGTSEAAELAYEDAVKACDGAMPSFITPDMKPRIVTIIPNTPGCPCGGTHVKSVSEIVDFKCTGVRVKKGVTRVSYSIPGMESWQ</sequence>
<dbReference type="SUPFAM" id="SSF50447">
    <property type="entry name" value="Translation proteins"/>
    <property type="match status" value="1"/>
</dbReference>
<evidence type="ECO:0000313" key="5">
    <source>
        <dbReference type="Proteomes" id="UP000009170"/>
    </source>
</evidence>
<evidence type="ECO:0000313" key="4">
    <source>
        <dbReference type="EMBL" id="CEG00064.1"/>
    </source>
</evidence>
<gene>
    <name evidence="4" type="ORF">OT_ostta13g00900</name>
</gene>
<comment type="similarity">
    <text evidence="2">Belongs to the class-II aminoacyl-tRNA synthetase family. Alax-L subfamily.</text>
</comment>
<keyword evidence="4" id="KW-0030">Aminoacyl-tRNA synthetase</keyword>
<dbReference type="GO" id="GO:0005524">
    <property type="term" value="F:ATP binding"/>
    <property type="evidence" value="ECO:0007669"/>
    <property type="project" value="InterPro"/>
</dbReference>
<reference evidence="4 5" key="2">
    <citation type="journal article" date="2014" name="BMC Genomics">
        <title>An improved genome of the model marine alga Ostreococcus tauri unfolds by assessing Illumina de novo assemblies.</title>
        <authorList>
            <person name="Blanc-Mathieu R."/>
            <person name="Verhelst B."/>
            <person name="Derelle E."/>
            <person name="Rombauts S."/>
            <person name="Bouget F.Y."/>
            <person name="Carre I."/>
            <person name="Chateau A."/>
            <person name="Eyre-Walker A."/>
            <person name="Grimsley N."/>
            <person name="Moreau H."/>
            <person name="Piegu B."/>
            <person name="Rivals E."/>
            <person name="Schackwitz W."/>
            <person name="Van de Peer Y."/>
            <person name="Piganeau G."/>
        </authorList>
    </citation>
    <scope>NUCLEOTIDE SEQUENCE [LARGE SCALE GENOMIC DNA]</scope>
    <source>
        <strain evidence="5">OTTH 0595 / CCAP 157/2 / RCC745</strain>
    </source>
</reference>
<dbReference type="InterPro" id="IPR009000">
    <property type="entry name" value="Transl_B-barrel_sf"/>
</dbReference>
<evidence type="ECO:0000256" key="2">
    <source>
        <dbReference type="ARBA" id="ARBA00008429"/>
    </source>
</evidence>
<dbReference type="SMART" id="SM00863">
    <property type="entry name" value="tRNA_SAD"/>
    <property type="match status" value="1"/>
</dbReference>
<dbReference type="Gene3D" id="3.30.980.10">
    <property type="entry name" value="Threonyl-trna Synthetase, Chain A, domain 2"/>
    <property type="match status" value="1"/>
</dbReference>
<dbReference type="OrthoDB" id="288942at2759"/>
<keyword evidence="4" id="KW-0436">Ligase</keyword>
<comment type="caution">
    <text evidence="4">The sequence shown here is derived from an EMBL/GenBank/DDBJ whole genome shotgun (WGS) entry which is preliminary data.</text>
</comment>
<proteinExistence type="inferred from homology"/>
<protein>
    <submittedName>
        <fullName evidence="4">Threonyl/alanyl tRNA synthetase, SAD</fullName>
    </submittedName>
</protein>
<reference evidence="5" key="1">
    <citation type="journal article" date="2006" name="Proc. Natl. Acad. Sci. U.S.A.">
        <title>Genome analysis of the smallest free-living eukaryote Ostreococcus tauri unveils many unique features.</title>
        <authorList>
            <person name="Derelle E."/>
            <person name="Ferraz C."/>
            <person name="Rombauts S."/>
            <person name="Rouze P."/>
            <person name="Worden A.Z."/>
            <person name="Robbens S."/>
            <person name="Partensky F."/>
            <person name="Degroeve S."/>
            <person name="Echeynie S."/>
            <person name="Cooke R."/>
            <person name="Saeys Y."/>
            <person name="Wuyts J."/>
            <person name="Jabbari K."/>
            <person name="Bowler C."/>
            <person name="Panaud O."/>
            <person name="Piegu B."/>
            <person name="Ball S.G."/>
            <person name="Ral J.-P."/>
            <person name="Bouget F.-Y."/>
            <person name="Piganeau G."/>
            <person name="De Baets B."/>
            <person name="Picard A."/>
            <person name="Delseny M."/>
            <person name="Demaille J."/>
            <person name="Van de Peer Y."/>
            <person name="Moreau H."/>
        </authorList>
    </citation>
    <scope>NUCLEOTIDE SEQUENCE [LARGE SCALE GENOMIC DNA]</scope>
    <source>
        <strain evidence="5">OTTH 0595 / CCAP 157/2 / RCC745</strain>
    </source>
</reference>
<comment type="cofactor">
    <cofactor evidence="1">
        <name>Zn(2+)</name>
        <dbReference type="ChEBI" id="CHEBI:29105"/>
    </cofactor>
</comment>
<accession>A0A096P808</accession>
<dbReference type="Proteomes" id="UP000009170">
    <property type="component" value="Unassembled WGS sequence"/>
</dbReference>
<evidence type="ECO:0000256" key="1">
    <source>
        <dbReference type="ARBA" id="ARBA00001947"/>
    </source>
</evidence>
<dbReference type="InParanoid" id="A0A096P808"/>
<dbReference type="SUPFAM" id="SSF55186">
    <property type="entry name" value="ThrRS/AlaRS common domain"/>
    <property type="match status" value="1"/>
</dbReference>
<dbReference type="GO" id="GO:0004812">
    <property type="term" value="F:aminoacyl-tRNA ligase activity"/>
    <property type="evidence" value="ECO:0007669"/>
    <property type="project" value="UniProtKB-KW"/>
</dbReference>